<protein>
    <submittedName>
        <fullName evidence="4">Uncharacterized protein</fullName>
    </submittedName>
</protein>
<reference evidence="4" key="2">
    <citation type="submission" date="2021-10" db="EMBL/GenBank/DDBJ databases">
        <title>Phylogenomics reveals ancestral predisposition of the termite-cultivated fungus Termitomyces towards a domesticated lifestyle.</title>
        <authorList>
            <person name="Auxier B."/>
            <person name="Grum-Grzhimaylo A."/>
            <person name="Cardenas M.E."/>
            <person name="Lodge J.D."/>
            <person name="Laessoe T."/>
            <person name="Pedersen O."/>
            <person name="Smith M.E."/>
            <person name="Kuyper T.W."/>
            <person name="Franco-Molano E.A."/>
            <person name="Baroni T.J."/>
            <person name="Aanen D.K."/>
        </authorList>
    </citation>
    <scope>NUCLEOTIDE SEQUENCE</scope>
    <source>
        <strain evidence="4">D49</strain>
    </source>
</reference>
<accession>A0A9P7FMS6</accession>
<name>A0A9P7FMS6_9AGAR</name>
<proteinExistence type="predicted"/>
<dbReference type="PROSITE" id="PS50088">
    <property type="entry name" value="ANK_REPEAT"/>
    <property type="match status" value="3"/>
</dbReference>
<evidence type="ECO:0000256" key="1">
    <source>
        <dbReference type="ARBA" id="ARBA00022737"/>
    </source>
</evidence>
<dbReference type="GO" id="GO:0000976">
    <property type="term" value="F:transcription cis-regulatory region binding"/>
    <property type="evidence" value="ECO:0007669"/>
    <property type="project" value="TreeGrafter"/>
</dbReference>
<dbReference type="Proteomes" id="UP000717328">
    <property type="component" value="Unassembled WGS sequence"/>
</dbReference>
<reference evidence="4" key="1">
    <citation type="submission" date="2021-02" db="EMBL/GenBank/DDBJ databases">
        <authorList>
            <person name="Nieuwenhuis M."/>
            <person name="Van De Peppel L.J.J."/>
        </authorList>
    </citation>
    <scope>NUCLEOTIDE SEQUENCE</scope>
    <source>
        <strain evidence="4">D49</strain>
    </source>
</reference>
<dbReference type="SMART" id="SM00248">
    <property type="entry name" value="ANK"/>
    <property type="match status" value="5"/>
</dbReference>
<comment type="caution">
    <text evidence="4">The sequence shown here is derived from an EMBL/GenBank/DDBJ whole genome shotgun (WGS) entry which is preliminary data.</text>
</comment>
<dbReference type="Pfam" id="PF12796">
    <property type="entry name" value="Ank_2"/>
    <property type="match status" value="1"/>
</dbReference>
<dbReference type="AlphaFoldDB" id="A0A9P7FMS6"/>
<dbReference type="Gene3D" id="1.25.40.20">
    <property type="entry name" value="Ankyrin repeat-containing domain"/>
    <property type="match status" value="2"/>
</dbReference>
<gene>
    <name evidence="4" type="ORF">H0H81_001050</name>
</gene>
<sequence>MTKTGPDNIMNDLRESISAQNLQKTQDLLDDWDSRSPFPSTTGELLPFAVTNGSVEIISLLLQRNKGPVYFTDAILAALQHKRDISMFQAFLDGGFDINDNLGHMGDLLFLSVRHLPVLEWALNHGADPNRSRSGMRTALDSAVMCGSADAVRLLLQHGARLHNTNALKVAAYYGQTSMIELLLEAGADVNEVPDYKEMLRAERVDGLGTALHEAANGGQREAAVLLLQRGADPNIKDSLGKSALDIARQKGHAAVAEVLERAE</sequence>
<dbReference type="EMBL" id="JABCKI010006302">
    <property type="protein sequence ID" value="KAG5634703.1"/>
    <property type="molecule type" value="Genomic_DNA"/>
</dbReference>
<dbReference type="InterPro" id="IPR002110">
    <property type="entry name" value="Ankyrin_rpt"/>
</dbReference>
<dbReference type="GO" id="GO:0005634">
    <property type="term" value="C:nucleus"/>
    <property type="evidence" value="ECO:0007669"/>
    <property type="project" value="TreeGrafter"/>
</dbReference>
<keyword evidence="2 3" id="KW-0040">ANK repeat</keyword>
<dbReference type="Pfam" id="PF13857">
    <property type="entry name" value="Ank_5"/>
    <property type="match status" value="1"/>
</dbReference>
<dbReference type="PROSITE" id="PS50297">
    <property type="entry name" value="ANK_REP_REGION"/>
    <property type="match status" value="2"/>
</dbReference>
<feature type="repeat" description="ANK" evidence="3">
    <location>
        <begin position="135"/>
        <end position="167"/>
    </location>
</feature>
<dbReference type="PANTHER" id="PTHR24193:SF121">
    <property type="entry name" value="ADA2A-CONTAINING COMPLEX COMPONENT 3, ISOFORM D"/>
    <property type="match status" value="1"/>
</dbReference>
<feature type="repeat" description="ANK" evidence="3">
    <location>
        <begin position="210"/>
        <end position="239"/>
    </location>
</feature>
<evidence type="ECO:0000256" key="2">
    <source>
        <dbReference type="ARBA" id="ARBA00023043"/>
    </source>
</evidence>
<dbReference type="InterPro" id="IPR036770">
    <property type="entry name" value="Ankyrin_rpt-contain_sf"/>
</dbReference>
<organism evidence="4 5">
    <name type="scientific">Sphagnurus paluster</name>
    <dbReference type="NCBI Taxonomy" id="117069"/>
    <lineage>
        <taxon>Eukaryota</taxon>
        <taxon>Fungi</taxon>
        <taxon>Dikarya</taxon>
        <taxon>Basidiomycota</taxon>
        <taxon>Agaricomycotina</taxon>
        <taxon>Agaricomycetes</taxon>
        <taxon>Agaricomycetidae</taxon>
        <taxon>Agaricales</taxon>
        <taxon>Tricholomatineae</taxon>
        <taxon>Lyophyllaceae</taxon>
        <taxon>Sphagnurus</taxon>
    </lineage>
</organism>
<dbReference type="OrthoDB" id="194358at2759"/>
<dbReference type="PANTHER" id="PTHR24193">
    <property type="entry name" value="ANKYRIN REPEAT PROTEIN"/>
    <property type="match status" value="1"/>
</dbReference>
<keyword evidence="5" id="KW-1185">Reference proteome</keyword>
<dbReference type="SUPFAM" id="SSF48403">
    <property type="entry name" value="Ankyrin repeat"/>
    <property type="match status" value="1"/>
</dbReference>
<dbReference type="GO" id="GO:0045944">
    <property type="term" value="P:positive regulation of transcription by RNA polymerase II"/>
    <property type="evidence" value="ECO:0007669"/>
    <property type="project" value="TreeGrafter"/>
</dbReference>
<evidence type="ECO:0000256" key="3">
    <source>
        <dbReference type="PROSITE-ProRule" id="PRU00023"/>
    </source>
</evidence>
<evidence type="ECO:0000313" key="5">
    <source>
        <dbReference type="Proteomes" id="UP000717328"/>
    </source>
</evidence>
<keyword evidence="1" id="KW-0677">Repeat</keyword>
<dbReference type="InterPro" id="IPR050663">
    <property type="entry name" value="Ankyrin-SOCS_Box"/>
</dbReference>
<feature type="repeat" description="ANK" evidence="3">
    <location>
        <begin position="163"/>
        <end position="195"/>
    </location>
</feature>
<evidence type="ECO:0000313" key="4">
    <source>
        <dbReference type="EMBL" id="KAG5634703.1"/>
    </source>
</evidence>